<dbReference type="RefSeq" id="WP_116625560.1">
    <property type="nucleotide sequence ID" value="NZ_QURN01000019.1"/>
</dbReference>
<keyword evidence="4" id="KW-1185">Reference proteome</keyword>
<feature type="domain" description="M23ase beta-sheet core" evidence="2">
    <location>
        <begin position="245"/>
        <end position="325"/>
    </location>
</feature>
<feature type="region of interest" description="Disordered" evidence="1">
    <location>
        <begin position="387"/>
        <end position="416"/>
    </location>
</feature>
<accession>A0A371X601</accession>
<dbReference type="AlphaFoldDB" id="A0A371X601"/>
<dbReference type="InterPro" id="IPR016047">
    <property type="entry name" value="M23ase_b-sheet_dom"/>
</dbReference>
<feature type="compositionally biased region" description="Low complexity" evidence="1">
    <location>
        <begin position="401"/>
        <end position="416"/>
    </location>
</feature>
<organism evidence="3 4">
    <name type="scientific">Mesorhizobium denitrificans</name>
    <dbReference type="NCBI Taxonomy" id="2294114"/>
    <lineage>
        <taxon>Bacteria</taxon>
        <taxon>Pseudomonadati</taxon>
        <taxon>Pseudomonadota</taxon>
        <taxon>Alphaproteobacteria</taxon>
        <taxon>Hyphomicrobiales</taxon>
        <taxon>Phyllobacteriaceae</taxon>
        <taxon>Mesorhizobium</taxon>
    </lineage>
</organism>
<gene>
    <name evidence="3" type="ORF">DY251_19380</name>
</gene>
<dbReference type="InterPro" id="IPR011055">
    <property type="entry name" value="Dup_hybrid_motif"/>
</dbReference>
<evidence type="ECO:0000259" key="2">
    <source>
        <dbReference type="Pfam" id="PF01551"/>
    </source>
</evidence>
<dbReference type="InterPro" id="IPR050570">
    <property type="entry name" value="Cell_wall_metabolism_enzyme"/>
</dbReference>
<dbReference type="GO" id="GO:0004222">
    <property type="term" value="F:metalloendopeptidase activity"/>
    <property type="evidence" value="ECO:0007669"/>
    <property type="project" value="TreeGrafter"/>
</dbReference>
<evidence type="ECO:0000313" key="3">
    <source>
        <dbReference type="EMBL" id="RFC64639.1"/>
    </source>
</evidence>
<dbReference type="CDD" id="cd12797">
    <property type="entry name" value="M23_peptidase"/>
    <property type="match status" value="1"/>
</dbReference>
<dbReference type="Proteomes" id="UP000262379">
    <property type="component" value="Unassembled WGS sequence"/>
</dbReference>
<proteinExistence type="predicted"/>
<name>A0A371X601_9HYPH</name>
<evidence type="ECO:0000256" key="1">
    <source>
        <dbReference type="SAM" id="MobiDB-lite"/>
    </source>
</evidence>
<sequence>MKSRWFGIGAAAVIAITTTGLLATTTLTLARQAQQTATDCEGFLRNIRLSEGSGNYGTNTGNGFYGAYQMGKPALIDAGYMNRDGSWTGKNGVNSLEDYLGNSTAQDDAFLTYGNVNLGYLGNWQQYIGQTIGGVTVTRAGLIAGSHLVGAGGMKYWLTSGGDCTNKGTGSDAVDGNGTCAGTYVAENQTNEQCGPGSGGGGGSCLAAQPVKSPVVFSEYGAWNRSGVSGGNNGWHRGSDIYPQGATGGASMGQPLYAAHDGRLTVGGMGLKVESGQFRTLYLHSSSMPESKDVKAGEEIGKIGDKRSEGKPHLHFEVQVPKSAVAATKCIVGQDTNDCAFPAGGGKRDPNGFATSQSLASAAPNTWFYVNPERYLKERVPVTGNAAARTGRTQSLPNSCTPGTGTSETPTSTGDSEPTAALAGGFGDYYSSAGSGIANADKELRSVVIDMGRQSALDVRAATSSAAQMQARFDAAAAGLLSLYGRAGE</sequence>
<comment type="caution">
    <text evidence="3">The sequence shown here is derived from an EMBL/GenBank/DDBJ whole genome shotgun (WGS) entry which is preliminary data.</text>
</comment>
<dbReference type="SUPFAM" id="SSF51261">
    <property type="entry name" value="Duplicated hybrid motif"/>
    <property type="match status" value="1"/>
</dbReference>
<protein>
    <submittedName>
        <fullName evidence="3">M23 family peptidase</fullName>
    </submittedName>
</protein>
<evidence type="ECO:0000313" key="4">
    <source>
        <dbReference type="Proteomes" id="UP000262379"/>
    </source>
</evidence>
<dbReference type="EMBL" id="QURN01000019">
    <property type="protein sequence ID" value="RFC64639.1"/>
    <property type="molecule type" value="Genomic_DNA"/>
</dbReference>
<reference evidence="4" key="1">
    <citation type="submission" date="2018-08" db="EMBL/GenBank/DDBJ databases">
        <authorList>
            <person name="Im W.T."/>
        </authorList>
    </citation>
    <scope>NUCLEOTIDE SEQUENCE [LARGE SCALE GENOMIC DNA]</scope>
    <source>
        <strain evidence="4">LA-28</strain>
    </source>
</reference>
<dbReference type="PANTHER" id="PTHR21666">
    <property type="entry name" value="PEPTIDASE-RELATED"/>
    <property type="match status" value="1"/>
</dbReference>
<dbReference type="Pfam" id="PF01551">
    <property type="entry name" value="Peptidase_M23"/>
    <property type="match status" value="1"/>
</dbReference>
<dbReference type="Gene3D" id="2.70.70.10">
    <property type="entry name" value="Glucose Permease (Domain IIA)"/>
    <property type="match status" value="1"/>
</dbReference>
<feature type="compositionally biased region" description="Polar residues" evidence="1">
    <location>
        <begin position="391"/>
        <end position="400"/>
    </location>
</feature>
<dbReference type="PANTHER" id="PTHR21666:SF270">
    <property type="entry name" value="MUREIN HYDROLASE ACTIVATOR ENVC"/>
    <property type="match status" value="1"/>
</dbReference>